<dbReference type="RefSeq" id="XP_040766629.1">
    <property type="nucleotide sequence ID" value="XM_040910608.1"/>
</dbReference>
<gene>
    <name evidence="1" type="ORF">LAESUDRAFT_735617</name>
</gene>
<accession>A0A165FFG5</accession>
<protein>
    <submittedName>
        <fullName evidence="1">Uncharacterized protein</fullName>
    </submittedName>
</protein>
<organism evidence="1 2">
    <name type="scientific">Laetiporus sulphureus 93-53</name>
    <dbReference type="NCBI Taxonomy" id="1314785"/>
    <lineage>
        <taxon>Eukaryota</taxon>
        <taxon>Fungi</taxon>
        <taxon>Dikarya</taxon>
        <taxon>Basidiomycota</taxon>
        <taxon>Agaricomycotina</taxon>
        <taxon>Agaricomycetes</taxon>
        <taxon>Polyporales</taxon>
        <taxon>Laetiporus</taxon>
    </lineage>
</organism>
<dbReference type="AlphaFoldDB" id="A0A165FFG5"/>
<dbReference type="EMBL" id="KV427613">
    <property type="protein sequence ID" value="KZT08889.1"/>
    <property type="molecule type" value="Genomic_DNA"/>
</dbReference>
<evidence type="ECO:0000313" key="2">
    <source>
        <dbReference type="Proteomes" id="UP000076871"/>
    </source>
</evidence>
<dbReference type="Proteomes" id="UP000076871">
    <property type="component" value="Unassembled WGS sequence"/>
</dbReference>
<keyword evidence="2" id="KW-1185">Reference proteome</keyword>
<dbReference type="STRING" id="1314785.A0A165FFG5"/>
<dbReference type="InParanoid" id="A0A165FFG5"/>
<proteinExistence type="predicted"/>
<reference evidence="1 2" key="1">
    <citation type="journal article" date="2016" name="Mol. Biol. Evol.">
        <title>Comparative Genomics of Early-Diverging Mushroom-Forming Fungi Provides Insights into the Origins of Lignocellulose Decay Capabilities.</title>
        <authorList>
            <person name="Nagy L.G."/>
            <person name="Riley R."/>
            <person name="Tritt A."/>
            <person name="Adam C."/>
            <person name="Daum C."/>
            <person name="Floudas D."/>
            <person name="Sun H."/>
            <person name="Yadav J.S."/>
            <person name="Pangilinan J."/>
            <person name="Larsson K.H."/>
            <person name="Matsuura K."/>
            <person name="Barry K."/>
            <person name="Labutti K."/>
            <person name="Kuo R."/>
            <person name="Ohm R.A."/>
            <person name="Bhattacharya S.S."/>
            <person name="Shirouzu T."/>
            <person name="Yoshinaga Y."/>
            <person name="Martin F.M."/>
            <person name="Grigoriev I.V."/>
            <person name="Hibbett D.S."/>
        </authorList>
    </citation>
    <scope>NUCLEOTIDE SEQUENCE [LARGE SCALE GENOMIC DNA]</scope>
    <source>
        <strain evidence="1 2">93-53</strain>
    </source>
</reference>
<name>A0A165FFG5_9APHY</name>
<sequence>MVDIIVLACLNLPIEIRYKAKNMYLMGIIPSPTEPSLVELNHYTNPVIDDMLIAWYIRLRLTWTVLHPEGLLVKCAIAIVVCDLPSARKTSQLASSISKIFCSVCDCWKVRDNRGNITIAEQDTIFAKHGIRWSPLWRLPY</sequence>
<dbReference type="OrthoDB" id="3253623at2759"/>
<dbReference type="GeneID" id="63827637"/>
<evidence type="ECO:0000313" key="1">
    <source>
        <dbReference type="EMBL" id="KZT08889.1"/>
    </source>
</evidence>